<feature type="region of interest" description="Disordered" evidence="5">
    <location>
        <begin position="375"/>
        <end position="465"/>
    </location>
</feature>
<keyword evidence="3 6" id="KW-1133">Transmembrane helix</keyword>
<sequence>MSGQGLPEGAFVTTIDGRRCTARPRPQASTTSILVQEPPPTTTSIIEAQPTTQVLVGASSQADNNVVASPSDLPLSSQTTAPAAADVSSPPPLPESGAAEGGAFTTIGTAQSSATNNAAAESTDTSSTNSQVSPVPNPNSNAVQSTVAVAGGVIGGVIAISLVAFVVWWWRRRVLRKRRSTLLTPLDAASSFDRDEKGPYIINRGSIGPTPMVVKLKAALGYNVKKFQRRMSHMVTKSNGGAPSVNLDRGNSQFMDPVSTRSRSNSGALDGGDITAKDRFQDWWSRLTDNMKFKWRVRNQANMDDFAIVSGDREKRTKVGSQPDFLTLLGMDDSELDREAQRRRASVSRKNGSVSSTDNFLGGLSLNFGSPSDNPFSDAHASAQPAPLVVSGSNNPFSDTNAIRDPPPTMAKPNTYVADIRRSRGQSVGANTARQPSTLYNSRESTGSVESFNGRRNKFRSDPFDLERPELLAGARAAKNNSIVSSTAGTAGSEPRNSQIRRPPGAHTRSESFTSKYSSGVSMGDWSDPGPDVGPAASKWDGPEQRESPTQGWRDRLEKESAAKNAGVKRMPSDGSTKSVGKAM</sequence>
<dbReference type="GO" id="GO:0016020">
    <property type="term" value="C:membrane"/>
    <property type="evidence" value="ECO:0007669"/>
    <property type="project" value="UniProtKB-SubCell"/>
</dbReference>
<feature type="compositionally biased region" description="Polar residues" evidence="5">
    <location>
        <begin position="479"/>
        <end position="500"/>
    </location>
</feature>
<reference evidence="7" key="2">
    <citation type="submission" date="2023-05" db="EMBL/GenBank/DDBJ databases">
        <authorList>
            <consortium name="Lawrence Berkeley National Laboratory"/>
            <person name="Steindorff A."/>
            <person name="Hensen N."/>
            <person name="Bonometti L."/>
            <person name="Westerberg I."/>
            <person name="Brannstrom I.O."/>
            <person name="Guillou S."/>
            <person name="Cros-Aarteil S."/>
            <person name="Calhoun S."/>
            <person name="Haridas S."/>
            <person name="Kuo A."/>
            <person name="Mondo S."/>
            <person name="Pangilinan J."/>
            <person name="Riley R."/>
            <person name="Labutti K."/>
            <person name="Andreopoulos B."/>
            <person name="Lipzen A."/>
            <person name="Chen C."/>
            <person name="Yanf M."/>
            <person name="Daum C."/>
            <person name="Ng V."/>
            <person name="Clum A."/>
            <person name="Ohm R."/>
            <person name="Martin F."/>
            <person name="Silar P."/>
            <person name="Natvig D."/>
            <person name="Lalanne C."/>
            <person name="Gautier V."/>
            <person name="Ament-Velasquez S.L."/>
            <person name="Kruys A."/>
            <person name="Hutchinson M.I."/>
            <person name="Powell A.J."/>
            <person name="Barry K."/>
            <person name="Miller A.N."/>
            <person name="Grigoriev I.V."/>
            <person name="Debuchy R."/>
            <person name="Gladieux P."/>
            <person name="Thoren M.H."/>
            <person name="Johannesson H."/>
        </authorList>
    </citation>
    <scope>NUCLEOTIDE SEQUENCE</scope>
    <source>
        <strain evidence="7">PSN293</strain>
    </source>
</reference>
<reference evidence="7" key="1">
    <citation type="journal article" date="2023" name="Mol. Phylogenet. Evol.">
        <title>Genome-scale phylogeny and comparative genomics of the fungal order Sordariales.</title>
        <authorList>
            <person name="Hensen N."/>
            <person name="Bonometti L."/>
            <person name="Westerberg I."/>
            <person name="Brannstrom I.O."/>
            <person name="Guillou S."/>
            <person name="Cros-Aarteil S."/>
            <person name="Calhoun S."/>
            <person name="Haridas S."/>
            <person name="Kuo A."/>
            <person name="Mondo S."/>
            <person name="Pangilinan J."/>
            <person name="Riley R."/>
            <person name="LaButti K."/>
            <person name="Andreopoulos B."/>
            <person name="Lipzen A."/>
            <person name="Chen C."/>
            <person name="Yan M."/>
            <person name="Daum C."/>
            <person name="Ng V."/>
            <person name="Clum A."/>
            <person name="Steindorff A."/>
            <person name="Ohm R.A."/>
            <person name="Martin F."/>
            <person name="Silar P."/>
            <person name="Natvig D.O."/>
            <person name="Lalanne C."/>
            <person name="Gautier V."/>
            <person name="Ament-Velasquez S.L."/>
            <person name="Kruys A."/>
            <person name="Hutchinson M.I."/>
            <person name="Powell A.J."/>
            <person name="Barry K."/>
            <person name="Miller A.N."/>
            <person name="Grigoriev I.V."/>
            <person name="Debuchy R."/>
            <person name="Gladieux P."/>
            <person name="Hiltunen Thoren M."/>
            <person name="Johannesson H."/>
        </authorList>
    </citation>
    <scope>NUCLEOTIDE SEQUENCE</scope>
    <source>
        <strain evidence="7">PSN293</strain>
    </source>
</reference>
<comment type="subcellular location">
    <subcellularLocation>
        <location evidence="1">Membrane</location>
        <topology evidence="1">Single-pass membrane protein</topology>
    </subcellularLocation>
</comment>
<comment type="caution">
    <text evidence="7">The sequence shown here is derived from an EMBL/GenBank/DDBJ whole genome shotgun (WGS) entry which is preliminary data.</text>
</comment>
<feature type="compositionally biased region" description="Polar residues" evidence="5">
    <location>
        <begin position="391"/>
        <end position="401"/>
    </location>
</feature>
<name>A0AAN6YC70_9PEZI</name>
<feature type="compositionally biased region" description="Polar residues" evidence="5">
    <location>
        <begin position="574"/>
        <end position="584"/>
    </location>
</feature>
<evidence type="ECO:0000256" key="4">
    <source>
        <dbReference type="ARBA" id="ARBA00023136"/>
    </source>
</evidence>
<feature type="region of interest" description="Disordered" evidence="5">
    <location>
        <begin position="113"/>
        <end position="138"/>
    </location>
</feature>
<evidence type="ECO:0000256" key="1">
    <source>
        <dbReference type="ARBA" id="ARBA00004167"/>
    </source>
</evidence>
<evidence type="ECO:0000256" key="5">
    <source>
        <dbReference type="SAM" id="MobiDB-lite"/>
    </source>
</evidence>
<feature type="transmembrane region" description="Helical" evidence="6">
    <location>
        <begin position="147"/>
        <end position="170"/>
    </location>
</feature>
<accession>A0AAN6YC70</accession>
<evidence type="ECO:0000313" key="8">
    <source>
        <dbReference type="Proteomes" id="UP001301769"/>
    </source>
</evidence>
<feature type="compositionally biased region" description="Low complexity" evidence="5">
    <location>
        <begin position="113"/>
        <end position="130"/>
    </location>
</feature>
<feature type="compositionally biased region" description="Polar residues" evidence="5">
    <location>
        <begin position="425"/>
        <end position="451"/>
    </location>
</feature>
<keyword evidence="4 6" id="KW-0472">Membrane</keyword>
<dbReference type="AlphaFoldDB" id="A0AAN6YC70"/>
<feature type="region of interest" description="Disordered" evidence="5">
    <location>
        <begin position="477"/>
        <end position="584"/>
    </location>
</feature>
<dbReference type="Proteomes" id="UP001301769">
    <property type="component" value="Unassembled WGS sequence"/>
</dbReference>
<protein>
    <submittedName>
        <fullName evidence="7">Uncharacterized protein</fullName>
    </submittedName>
</protein>
<feature type="compositionally biased region" description="Polar residues" evidence="5">
    <location>
        <begin position="65"/>
        <end position="80"/>
    </location>
</feature>
<feature type="compositionally biased region" description="Polar residues" evidence="5">
    <location>
        <begin position="511"/>
        <end position="521"/>
    </location>
</feature>
<dbReference type="GO" id="GO:0071944">
    <property type="term" value="C:cell periphery"/>
    <property type="evidence" value="ECO:0007669"/>
    <property type="project" value="UniProtKB-ARBA"/>
</dbReference>
<proteinExistence type="predicted"/>
<keyword evidence="8" id="KW-1185">Reference proteome</keyword>
<keyword evidence="2 6" id="KW-0812">Transmembrane</keyword>
<feature type="region of interest" description="Disordered" evidence="5">
    <location>
        <begin position="337"/>
        <end position="356"/>
    </location>
</feature>
<feature type="region of interest" description="Disordered" evidence="5">
    <location>
        <begin position="65"/>
        <end position="101"/>
    </location>
</feature>
<dbReference type="PANTHER" id="PTHR15549">
    <property type="entry name" value="PAIRED IMMUNOGLOBULIN-LIKE TYPE 2 RECEPTOR"/>
    <property type="match status" value="1"/>
</dbReference>
<organism evidence="7 8">
    <name type="scientific">Rhypophila decipiens</name>
    <dbReference type="NCBI Taxonomy" id="261697"/>
    <lineage>
        <taxon>Eukaryota</taxon>
        <taxon>Fungi</taxon>
        <taxon>Dikarya</taxon>
        <taxon>Ascomycota</taxon>
        <taxon>Pezizomycotina</taxon>
        <taxon>Sordariomycetes</taxon>
        <taxon>Sordariomycetidae</taxon>
        <taxon>Sordariales</taxon>
        <taxon>Naviculisporaceae</taxon>
        <taxon>Rhypophila</taxon>
    </lineage>
</organism>
<dbReference type="InterPro" id="IPR051694">
    <property type="entry name" value="Immunoregulatory_rcpt-like"/>
</dbReference>
<evidence type="ECO:0000256" key="3">
    <source>
        <dbReference type="ARBA" id="ARBA00022989"/>
    </source>
</evidence>
<dbReference type="EMBL" id="MU858069">
    <property type="protein sequence ID" value="KAK4216359.1"/>
    <property type="molecule type" value="Genomic_DNA"/>
</dbReference>
<gene>
    <name evidence="7" type="ORF">QBC37DRAFT_279494</name>
</gene>
<evidence type="ECO:0000313" key="7">
    <source>
        <dbReference type="EMBL" id="KAK4216359.1"/>
    </source>
</evidence>
<evidence type="ECO:0000256" key="6">
    <source>
        <dbReference type="SAM" id="Phobius"/>
    </source>
</evidence>
<evidence type="ECO:0000256" key="2">
    <source>
        <dbReference type="ARBA" id="ARBA00022692"/>
    </source>
</evidence>
<feature type="compositionally biased region" description="Basic and acidic residues" evidence="5">
    <location>
        <begin position="541"/>
        <end position="562"/>
    </location>
</feature>
<feature type="region of interest" description="Disordered" evidence="5">
    <location>
        <begin position="18"/>
        <end position="49"/>
    </location>
</feature>